<dbReference type="GeneID" id="42309032"/>
<keyword evidence="6" id="KW-1185">Reference proteome</keyword>
<sequence>MMLTMEDVSFSVLQKPIIRDISLRVSTGQFVGIIGPNGSGKSTLLKTLYRVLQPDEGMIELDKQDLHRLPSRYVFQRMAVVSQETSQTFDFSVEEMVAMGRTPHKRTFESDTDEDRTIVEQALVRVGMKEYAERSFMSLSGGEKQRVLIARALTQQAEVIILDEPTNHLDIRYQLQLLDLLKNLGITVLASLHDLNLASVYCDYLYVMQDGQIVAKGTPEDVLTREVVREVFEVETDIMIHPATGKPHVTFLSERIRTNTEHRFKE</sequence>
<dbReference type="Pfam" id="PF00005">
    <property type="entry name" value="ABC_tran"/>
    <property type="match status" value="1"/>
</dbReference>
<keyword evidence="2" id="KW-0547">Nucleotide-binding</keyword>
<keyword evidence="3" id="KW-0067">ATP-binding</keyword>
<gene>
    <name evidence="5" type="ORF">AF333_28290</name>
</gene>
<protein>
    <submittedName>
        <fullName evidence="5">ABC transporter</fullName>
    </submittedName>
</protein>
<dbReference type="Proteomes" id="UP000037269">
    <property type="component" value="Unassembled WGS sequence"/>
</dbReference>
<dbReference type="PROSITE" id="PS50893">
    <property type="entry name" value="ABC_TRANSPORTER_2"/>
    <property type="match status" value="1"/>
</dbReference>
<dbReference type="GO" id="GO:0005524">
    <property type="term" value="F:ATP binding"/>
    <property type="evidence" value="ECO:0007669"/>
    <property type="project" value="UniProtKB-KW"/>
</dbReference>
<dbReference type="InterPro" id="IPR003593">
    <property type="entry name" value="AAA+_ATPase"/>
</dbReference>
<proteinExistence type="predicted"/>
<dbReference type="InterPro" id="IPR017871">
    <property type="entry name" value="ABC_transporter-like_CS"/>
</dbReference>
<dbReference type="EMBL" id="LGUG01000009">
    <property type="protein sequence ID" value="KON90900.1"/>
    <property type="molecule type" value="Genomic_DNA"/>
</dbReference>
<keyword evidence="1" id="KW-0813">Transport</keyword>
<evidence type="ECO:0000256" key="2">
    <source>
        <dbReference type="ARBA" id="ARBA00022741"/>
    </source>
</evidence>
<accession>A0A0D1W423</accession>
<dbReference type="PROSITE" id="PS00211">
    <property type="entry name" value="ABC_TRANSPORTER_1"/>
    <property type="match status" value="1"/>
</dbReference>
<reference evidence="5 6" key="1">
    <citation type="submission" date="2015-07" db="EMBL/GenBank/DDBJ databases">
        <title>Fjat-14205 dsm 2895.</title>
        <authorList>
            <person name="Liu B."/>
            <person name="Wang J."/>
            <person name="Zhu Y."/>
            <person name="Liu G."/>
            <person name="Chen Q."/>
            <person name="Chen Z."/>
            <person name="Lan J."/>
            <person name="Che J."/>
            <person name="Ge C."/>
            <person name="Shi H."/>
            <person name="Pan Z."/>
            <person name="Liu X."/>
        </authorList>
    </citation>
    <scope>NUCLEOTIDE SEQUENCE [LARGE SCALE GENOMIC DNA]</scope>
    <source>
        <strain evidence="5 6">DSM 2895</strain>
    </source>
</reference>
<dbReference type="InterPro" id="IPR027417">
    <property type="entry name" value="P-loop_NTPase"/>
</dbReference>
<dbReference type="Gene3D" id="3.40.50.300">
    <property type="entry name" value="P-loop containing nucleotide triphosphate hydrolases"/>
    <property type="match status" value="1"/>
</dbReference>
<dbReference type="AlphaFoldDB" id="A0A0D1W423"/>
<evidence type="ECO:0000313" key="5">
    <source>
        <dbReference type="EMBL" id="KON90900.1"/>
    </source>
</evidence>
<dbReference type="OrthoDB" id="9787851at2"/>
<dbReference type="STRING" id="47500.AF333_28290"/>
<evidence type="ECO:0000259" key="4">
    <source>
        <dbReference type="PROSITE" id="PS50893"/>
    </source>
</evidence>
<dbReference type="CDD" id="cd03214">
    <property type="entry name" value="ABC_Iron-Siderophores_B12_Hemin"/>
    <property type="match status" value="1"/>
</dbReference>
<evidence type="ECO:0000256" key="3">
    <source>
        <dbReference type="ARBA" id="ARBA00022840"/>
    </source>
</evidence>
<dbReference type="SMART" id="SM00382">
    <property type="entry name" value="AAA"/>
    <property type="match status" value="1"/>
</dbReference>
<dbReference type="RefSeq" id="WP_043067213.1">
    <property type="nucleotide sequence ID" value="NZ_BJOA01000136.1"/>
</dbReference>
<dbReference type="GO" id="GO:0016887">
    <property type="term" value="F:ATP hydrolysis activity"/>
    <property type="evidence" value="ECO:0007669"/>
    <property type="project" value="InterPro"/>
</dbReference>
<organism evidence="5 6">
    <name type="scientific">Aneurinibacillus migulanus</name>
    <name type="common">Bacillus migulanus</name>
    <dbReference type="NCBI Taxonomy" id="47500"/>
    <lineage>
        <taxon>Bacteria</taxon>
        <taxon>Bacillati</taxon>
        <taxon>Bacillota</taxon>
        <taxon>Bacilli</taxon>
        <taxon>Bacillales</taxon>
        <taxon>Paenibacillaceae</taxon>
        <taxon>Aneurinibacillus group</taxon>
        <taxon>Aneurinibacillus</taxon>
    </lineage>
</organism>
<dbReference type="PANTHER" id="PTHR42794:SF2">
    <property type="entry name" value="ABC TRANSPORTER ATP-BINDING PROTEIN"/>
    <property type="match status" value="1"/>
</dbReference>
<comment type="caution">
    <text evidence="5">The sequence shown here is derived from an EMBL/GenBank/DDBJ whole genome shotgun (WGS) entry which is preliminary data.</text>
</comment>
<evidence type="ECO:0000313" key="6">
    <source>
        <dbReference type="Proteomes" id="UP000037269"/>
    </source>
</evidence>
<name>A0A0D1W423_ANEMI</name>
<evidence type="ECO:0000256" key="1">
    <source>
        <dbReference type="ARBA" id="ARBA00022448"/>
    </source>
</evidence>
<dbReference type="PANTHER" id="PTHR42794">
    <property type="entry name" value="HEMIN IMPORT ATP-BINDING PROTEIN HMUV"/>
    <property type="match status" value="1"/>
</dbReference>
<dbReference type="SUPFAM" id="SSF52540">
    <property type="entry name" value="P-loop containing nucleoside triphosphate hydrolases"/>
    <property type="match status" value="1"/>
</dbReference>
<feature type="domain" description="ABC transporter" evidence="4">
    <location>
        <begin position="3"/>
        <end position="235"/>
    </location>
</feature>
<dbReference type="FunFam" id="3.40.50.300:FF:000134">
    <property type="entry name" value="Iron-enterobactin ABC transporter ATP-binding protein"/>
    <property type="match status" value="1"/>
</dbReference>
<dbReference type="PATRIC" id="fig|47500.8.peg.2233"/>
<dbReference type="InterPro" id="IPR003439">
    <property type="entry name" value="ABC_transporter-like_ATP-bd"/>
</dbReference>